<dbReference type="EMBL" id="BSYO01000027">
    <property type="protein sequence ID" value="GMH24250.1"/>
    <property type="molecule type" value="Genomic_DNA"/>
</dbReference>
<evidence type="ECO:0000313" key="3">
    <source>
        <dbReference type="Proteomes" id="UP001279734"/>
    </source>
</evidence>
<name>A0AAD3T788_NEPGR</name>
<evidence type="ECO:0000313" key="2">
    <source>
        <dbReference type="EMBL" id="GMH24250.1"/>
    </source>
</evidence>
<accession>A0AAD3T788</accession>
<comment type="caution">
    <text evidence="2">The sequence shown here is derived from an EMBL/GenBank/DDBJ whole genome shotgun (WGS) entry which is preliminary data.</text>
</comment>
<reference evidence="2" key="1">
    <citation type="submission" date="2023-05" db="EMBL/GenBank/DDBJ databases">
        <title>Nepenthes gracilis genome sequencing.</title>
        <authorList>
            <person name="Fukushima K."/>
        </authorList>
    </citation>
    <scope>NUCLEOTIDE SEQUENCE</scope>
    <source>
        <strain evidence="2">SING2019-196</strain>
    </source>
</reference>
<protein>
    <submittedName>
        <fullName evidence="2">Uncharacterized protein</fullName>
    </submittedName>
</protein>
<proteinExistence type="predicted"/>
<dbReference type="Proteomes" id="UP001279734">
    <property type="component" value="Unassembled WGS sequence"/>
</dbReference>
<evidence type="ECO:0000256" key="1">
    <source>
        <dbReference type="SAM" id="MobiDB-lite"/>
    </source>
</evidence>
<dbReference type="AlphaFoldDB" id="A0AAD3T788"/>
<gene>
    <name evidence="2" type="ORF">Nepgr_026093</name>
</gene>
<feature type="compositionally biased region" description="Polar residues" evidence="1">
    <location>
        <begin position="11"/>
        <end position="22"/>
    </location>
</feature>
<feature type="region of interest" description="Disordered" evidence="1">
    <location>
        <begin position="1"/>
        <end position="51"/>
    </location>
</feature>
<organism evidence="2 3">
    <name type="scientific">Nepenthes gracilis</name>
    <name type="common">Slender pitcher plant</name>
    <dbReference type="NCBI Taxonomy" id="150966"/>
    <lineage>
        <taxon>Eukaryota</taxon>
        <taxon>Viridiplantae</taxon>
        <taxon>Streptophyta</taxon>
        <taxon>Embryophyta</taxon>
        <taxon>Tracheophyta</taxon>
        <taxon>Spermatophyta</taxon>
        <taxon>Magnoliopsida</taxon>
        <taxon>eudicotyledons</taxon>
        <taxon>Gunneridae</taxon>
        <taxon>Pentapetalae</taxon>
        <taxon>Caryophyllales</taxon>
        <taxon>Nepenthaceae</taxon>
        <taxon>Nepenthes</taxon>
    </lineage>
</organism>
<sequence>MHPCAHPHSRLSPQNRLSSPHGESSKSHCAPLSRYHEPSPQQSPALGSSPFLDNWKSAKGEPVSLEIKQLMKAVSAVSPHECVNQHCKLKGNYLKIIFFNLLGVSLNFYGSNLLRS</sequence>
<keyword evidence="3" id="KW-1185">Reference proteome</keyword>